<proteinExistence type="predicted"/>
<keyword evidence="1" id="KW-0812">Transmembrane</keyword>
<evidence type="ECO:0000256" key="1">
    <source>
        <dbReference type="SAM" id="Phobius"/>
    </source>
</evidence>
<protein>
    <submittedName>
        <fullName evidence="2">Folate family ECF transporter S component</fullName>
    </submittedName>
</protein>
<dbReference type="InterPro" id="IPR030949">
    <property type="entry name" value="ECF_S_folate_fam"/>
</dbReference>
<organism evidence="2 3">
    <name type="scientific">Lactococcus nasutitermitis</name>
    <dbReference type="NCBI Taxonomy" id="1652957"/>
    <lineage>
        <taxon>Bacteria</taxon>
        <taxon>Bacillati</taxon>
        <taxon>Bacillota</taxon>
        <taxon>Bacilli</taxon>
        <taxon>Lactobacillales</taxon>
        <taxon>Streptococcaceae</taxon>
        <taxon>Lactococcus</taxon>
    </lineage>
</organism>
<reference evidence="3" key="1">
    <citation type="journal article" date="2019" name="Int. J. Syst. Evol. Microbiol.">
        <title>The Global Catalogue of Microorganisms (GCM) 10K type strain sequencing project: providing services to taxonomists for standard genome sequencing and annotation.</title>
        <authorList>
            <consortium name="The Broad Institute Genomics Platform"/>
            <consortium name="The Broad Institute Genome Sequencing Center for Infectious Disease"/>
            <person name="Wu L."/>
            <person name="Ma J."/>
        </authorList>
    </citation>
    <scope>NUCLEOTIDE SEQUENCE [LARGE SCALE GENOMIC DNA]</scope>
    <source>
        <strain evidence="3">CCUG 63287</strain>
    </source>
</reference>
<dbReference type="Proteomes" id="UP001595987">
    <property type="component" value="Unassembled WGS sequence"/>
</dbReference>
<sequence length="181" mass="20507">MNFRLKISLRTFVLLAILLAAGIVLGRFSLGNSLVRVSPNFVTNVLIGAVAGPLWSGIVLALGDIIGVLFSGAAYFPGFTFSAFLVGLLYGGFFFKKKLNINRWQDWLYTLFAFIILMFVETTTFDTLWIWMIMPTHTWHSFEVLFKLRLFLLIQIPIKTVVIMLIVPTLQKIKTLNKILS</sequence>
<name>A0ABV9JA67_9LACT</name>
<gene>
    <name evidence="2" type="ORF">ACFO26_00110</name>
</gene>
<feature type="transmembrane region" description="Helical" evidence="1">
    <location>
        <begin position="12"/>
        <end position="30"/>
    </location>
</feature>
<feature type="transmembrane region" description="Helical" evidence="1">
    <location>
        <begin position="74"/>
        <end position="95"/>
    </location>
</feature>
<feature type="transmembrane region" description="Helical" evidence="1">
    <location>
        <begin position="42"/>
        <end position="62"/>
    </location>
</feature>
<keyword evidence="3" id="KW-1185">Reference proteome</keyword>
<keyword evidence="1" id="KW-0472">Membrane</keyword>
<dbReference type="RefSeq" id="WP_213534652.1">
    <property type="nucleotide sequence ID" value="NZ_BOVQ01000003.1"/>
</dbReference>
<feature type="transmembrane region" description="Helical" evidence="1">
    <location>
        <begin position="107"/>
        <end position="130"/>
    </location>
</feature>
<dbReference type="EMBL" id="JBHSGD010000001">
    <property type="protein sequence ID" value="MFC4651311.1"/>
    <property type="molecule type" value="Genomic_DNA"/>
</dbReference>
<evidence type="ECO:0000313" key="2">
    <source>
        <dbReference type="EMBL" id="MFC4651311.1"/>
    </source>
</evidence>
<evidence type="ECO:0000313" key="3">
    <source>
        <dbReference type="Proteomes" id="UP001595987"/>
    </source>
</evidence>
<accession>A0ABV9JA67</accession>
<dbReference type="NCBIfam" id="TIGR04518">
    <property type="entry name" value="ECF_S_folT_fam"/>
    <property type="match status" value="1"/>
</dbReference>
<comment type="caution">
    <text evidence="2">The sequence shown here is derived from an EMBL/GenBank/DDBJ whole genome shotgun (WGS) entry which is preliminary data.</text>
</comment>
<keyword evidence="1" id="KW-1133">Transmembrane helix</keyword>
<dbReference type="Gene3D" id="1.10.1760.20">
    <property type="match status" value="1"/>
</dbReference>
<feature type="transmembrane region" description="Helical" evidence="1">
    <location>
        <begin position="150"/>
        <end position="170"/>
    </location>
</feature>